<dbReference type="Gene3D" id="3.30.530.20">
    <property type="match status" value="1"/>
</dbReference>
<sequence>MTAEPKNEEKKTTETMLNFQEKLQSPADEFFNYFTRKIHHVSVDYPAEELRFYIQSTDLEKRTVTMRIFGERVNPKYFETVKVTMAVVEIQTKDLVKRTTTIGLMRSTDVLMTKFNRLKVTITITPQEGDKCCHVEWTTEAEELSDNRRDKTFIRRTVDLIHGIIRKKLRTDRLSPRSVVFSSSVDRRSPSYSRAEKVSTQTTKKGISKSKPSPRKAPPKHAATQVSDATQLEICLKVVTSQAFASAGRRRLACVADQRRRLSYPWRSTRKSMASGNSTSSSILRLILQIGQGMYISVFGAREPETGRILAFKKARGSKRLMQDVDACVRKLKVEALARARKEFVHISNGFVLCRKSNKVEKDHDKSYIWWLMVKRVL</sequence>
<dbReference type="EMBL" id="QGKY02001925">
    <property type="protein sequence ID" value="KAF2545219.1"/>
    <property type="molecule type" value="Genomic_DNA"/>
</dbReference>
<dbReference type="PANTHER" id="PTHR31907">
    <property type="entry name" value="MLP-LIKE PROTEIN 423"/>
    <property type="match status" value="1"/>
</dbReference>
<evidence type="ECO:0000313" key="2">
    <source>
        <dbReference type="EMBL" id="KAF2545219.1"/>
    </source>
</evidence>
<name>A0A8S9GI80_BRACR</name>
<proteinExistence type="predicted"/>
<feature type="region of interest" description="Disordered" evidence="1">
    <location>
        <begin position="190"/>
        <end position="225"/>
    </location>
</feature>
<organism evidence="2">
    <name type="scientific">Brassica cretica</name>
    <name type="common">Mustard</name>
    <dbReference type="NCBI Taxonomy" id="69181"/>
    <lineage>
        <taxon>Eukaryota</taxon>
        <taxon>Viridiplantae</taxon>
        <taxon>Streptophyta</taxon>
        <taxon>Embryophyta</taxon>
        <taxon>Tracheophyta</taxon>
        <taxon>Spermatophyta</taxon>
        <taxon>Magnoliopsida</taxon>
        <taxon>eudicotyledons</taxon>
        <taxon>Gunneridae</taxon>
        <taxon>Pentapetalae</taxon>
        <taxon>rosids</taxon>
        <taxon>malvids</taxon>
        <taxon>Brassicales</taxon>
        <taxon>Brassicaceae</taxon>
        <taxon>Brassiceae</taxon>
        <taxon>Brassica</taxon>
    </lineage>
</organism>
<dbReference type="AlphaFoldDB" id="A0A8S9GI80"/>
<gene>
    <name evidence="2" type="ORF">F2Q70_00020548</name>
</gene>
<dbReference type="InterPro" id="IPR023393">
    <property type="entry name" value="START-like_dom_sf"/>
</dbReference>
<reference evidence="2" key="1">
    <citation type="submission" date="2019-12" db="EMBL/GenBank/DDBJ databases">
        <title>Genome sequencing and annotation of Brassica cretica.</title>
        <authorList>
            <person name="Studholme D.J."/>
            <person name="Sarris P.F."/>
        </authorList>
    </citation>
    <scope>NUCLEOTIDE SEQUENCE</scope>
    <source>
        <strain evidence="2">PFS-102/07</strain>
        <tissue evidence="2">Leaf</tissue>
    </source>
</reference>
<protein>
    <recommendedName>
        <fullName evidence="3">Protein kinase domain-containing protein</fullName>
    </recommendedName>
</protein>
<feature type="compositionally biased region" description="Basic residues" evidence="1">
    <location>
        <begin position="206"/>
        <end position="219"/>
    </location>
</feature>
<evidence type="ECO:0008006" key="3">
    <source>
        <dbReference type="Google" id="ProtNLM"/>
    </source>
</evidence>
<dbReference type="InterPro" id="IPR051761">
    <property type="entry name" value="MLP-like_ligand-binding"/>
</dbReference>
<comment type="caution">
    <text evidence="2">The sequence shown here is derived from an EMBL/GenBank/DDBJ whole genome shotgun (WGS) entry which is preliminary data.</text>
</comment>
<accession>A0A8S9GI80</accession>
<dbReference type="SUPFAM" id="SSF55961">
    <property type="entry name" value="Bet v1-like"/>
    <property type="match status" value="1"/>
</dbReference>
<evidence type="ECO:0000256" key="1">
    <source>
        <dbReference type="SAM" id="MobiDB-lite"/>
    </source>
</evidence>